<evidence type="ECO:0000256" key="7">
    <source>
        <dbReference type="ARBA" id="ARBA00022839"/>
    </source>
</evidence>
<dbReference type="Gene3D" id="3.40.50.300">
    <property type="entry name" value="P-loop containing nucleotide triphosphate hydrolases"/>
    <property type="match status" value="2"/>
</dbReference>
<evidence type="ECO:0000256" key="6">
    <source>
        <dbReference type="ARBA" id="ARBA00022806"/>
    </source>
</evidence>
<evidence type="ECO:0000256" key="9">
    <source>
        <dbReference type="ARBA" id="ARBA00023125"/>
    </source>
</evidence>
<keyword evidence="6 15" id="KW-0347">Helicase</keyword>
<evidence type="ECO:0000256" key="3">
    <source>
        <dbReference type="ARBA" id="ARBA00022741"/>
    </source>
</evidence>
<evidence type="ECO:0000256" key="8">
    <source>
        <dbReference type="ARBA" id="ARBA00022840"/>
    </source>
</evidence>
<dbReference type="SUPFAM" id="SSF52980">
    <property type="entry name" value="Restriction endonuclease-like"/>
    <property type="match status" value="1"/>
</dbReference>
<feature type="compositionally biased region" description="Basic and acidic residues" evidence="16">
    <location>
        <begin position="1"/>
        <end position="11"/>
    </location>
</feature>
<feature type="compositionally biased region" description="Pro residues" evidence="16">
    <location>
        <begin position="42"/>
        <end position="55"/>
    </location>
</feature>
<protein>
    <recommendedName>
        <fullName evidence="13">DNA 3'-5' helicase</fullName>
        <ecNumber evidence="13">5.6.2.4</ecNumber>
    </recommendedName>
</protein>
<dbReference type="InterPro" id="IPR014016">
    <property type="entry name" value="UvrD-like_ATP-bd"/>
</dbReference>
<dbReference type="Pfam" id="PF00580">
    <property type="entry name" value="UvrD-helicase"/>
    <property type="match status" value="1"/>
</dbReference>
<keyword evidence="5 15" id="KW-0378">Hydrolase</keyword>
<name>A0A3A1UCQ2_9MICO</name>
<dbReference type="GO" id="GO:0033202">
    <property type="term" value="C:DNA helicase complex"/>
    <property type="evidence" value="ECO:0007669"/>
    <property type="project" value="TreeGrafter"/>
</dbReference>
<dbReference type="InterPro" id="IPR014017">
    <property type="entry name" value="DNA_helicase_UvrD-like_C"/>
</dbReference>
<dbReference type="InterPro" id="IPR011335">
    <property type="entry name" value="Restrct_endonuc-II-like"/>
</dbReference>
<evidence type="ECO:0000256" key="14">
    <source>
        <dbReference type="ARBA" id="ARBA00048988"/>
    </source>
</evidence>
<gene>
    <name evidence="19" type="ORF">D1781_06125</name>
</gene>
<dbReference type="PROSITE" id="PS51198">
    <property type="entry name" value="UVRD_HELICASE_ATP_BIND"/>
    <property type="match status" value="1"/>
</dbReference>
<evidence type="ECO:0000259" key="17">
    <source>
        <dbReference type="PROSITE" id="PS51198"/>
    </source>
</evidence>
<keyword evidence="2" id="KW-0540">Nuclease</keyword>
<evidence type="ECO:0000259" key="18">
    <source>
        <dbReference type="PROSITE" id="PS51217"/>
    </source>
</evidence>
<comment type="catalytic activity">
    <reaction evidence="14">
        <text>ATP + H2O = ADP + phosphate + H(+)</text>
        <dbReference type="Rhea" id="RHEA:13065"/>
        <dbReference type="ChEBI" id="CHEBI:15377"/>
        <dbReference type="ChEBI" id="CHEBI:15378"/>
        <dbReference type="ChEBI" id="CHEBI:30616"/>
        <dbReference type="ChEBI" id="CHEBI:43474"/>
        <dbReference type="ChEBI" id="CHEBI:456216"/>
        <dbReference type="EC" id="5.6.2.4"/>
    </reaction>
</comment>
<dbReference type="PROSITE" id="PS51217">
    <property type="entry name" value="UVRD_HELICASE_CTER"/>
    <property type="match status" value="1"/>
</dbReference>
<keyword evidence="8 15" id="KW-0067">ATP-binding</keyword>
<evidence type="ECO:0000256" key="1">
    <source>
        <dbReference type="ARBA" id="ARBA00009922"/>
    </source>
</evidence>
<evidence type="ECO:0000256" key="2">
    <source>
        <dbReference type="ARBA" id="ARBA00022722"/>
    </source>
</evidence>
<keyword evidence="9" id="KW-0238">DNA-binding</keyword>
<dbReference type="InterPro" id="IPR013986">
    <property type="entry name" value="DExx_box_DNA_helicase_dom_sf"/>
</dbReference>
<keyword evidence="4" id="KW-0227">DNA damage</keyword>
<evidence type="ECO:0000256" key="4">
    <source>
        <dbReference type="ARBA" id="ARBA00022763"/>
    </source>
</evidence>
<accession>A0A3A1UCQ2</accession>
<dbReference type="Gene3D" id="3.90.320.10">
    <property type="match status" value="1"/>
</dbReference>
<keyword evidence="10" id="KW-0234">DNA repair</keyword>
<keyword evidence="11" id="KW-0413">Isomerase</keyword>
<evidence type="ECO:0000256" key="12">
    <source>
        <dbReference type="ARBA" id="ARBA00034617"/>
    </source>
</evidence>
<dbReference type="GO" id="GO:0000725">
    <property type="term" value="P:recombinational repair"/>
    <property type="evidence" value="ECO:0007669"/>
    <property type="project" value="TreeGrafter"/>
</dbReference>
<evidence type="ECO:0000256" key="10">
    <source>
        <dbReference type="ARBA" id="ARBA00023204"/>
    </source>
</evidence>
<evidence type="ECO:0000256" key="13">
    <source>
        <dbReference type="ARBA" id="ARBA00034808"/>
    </source>
</evidence>
<dbReference type="InterPro" id="IPR027417">
    <property type="entry name" value="P-loop_NTPase"/>
</dbReference>
<sequence>MRSGRSLDRPRGQYPAGARCAGRVPRWADRPVRGARRGAPPVSVPPPTVSAVPGLPPLDPDQRAVLDLPDGASAVVLGAPGTGRTTTAVALVADRVRSGRLAPEEVLLLAPRRTQASRLRDRLLLEVGRPVSAPLARTAASLAFDIARREAVEDGREAPVLLSGGEQDRVIGQLLAEGEVAWPERLGAEVRETRVFRGELRELFARCTERDVDWTELAALGEQRGRPEWVAAAAFWREYLEVLPAVAPDAFDSAELVALATAAVLRDRPGELAGRLRLVVVDDMQDLGESAVGLLAALASRGCAVVALGDPDVAADTFRGGEPDLLGRFEQRLGIEAPARFLLRTVHRHPGSIRRFVSGVTERIGTALGGPQRTATARPGGAPVLAIEADGPGALAARIAHLLRDRHLEHDVPFARQAVVVRSNALVEPLARALEIAGVPAVTAGAAADAGERAPRALVQVVAVALGLLPLTPATAEGLLTGPFCGLDRLALRRLRLALRVEELGGGGARSSGELLVEALAEPGRLATIDVPAVRRASRLATTLQAVRDLDATGASAEELLWAVWDSSGLAPVWRERALGAGLVAAEANRDLDDLVALFAAAARAAERGPTDPAAGFVAGRLEADVADDSLAPRGLRDGVLVTTPVGVAGQEYDTVVLAGLQDGVWPNLRPRGSLLGLGELVAELDGRAVPASPVDERKAVLSDELRLFALAASRATDVLVLAAVANDDEAPSVLFGLADGPAPDAAATAPNALRPLVGLLRRSAVVGDDAERSEAAAALARLARAEVPGAAPTAWWGLAPASCDEPLVADPEQPVRVSPSKLERFEESPLDWFLERVAGGEPLLAGAVGTMLHWVMETATAPDEAMLLAALEGRWRELDFEADWIADRERRLADRMIGSIARYLRDVGAEGATLLGGETRFEFPVGRALATGTIDRVERDGDGRIRVVDLKTGSTRPTGPETARHAQLGVYQLAVRAGVVPGVDPAAPSAGAALLYVRQKGKEPYALLAQPVLDDDAAGAFRERLTAAAEGMAAAAFPGPIEPVVRFGASPFRPMLLRVPEVCGG</sequence>
<feature type="domain" description="UvrD-like helicase ATP-binding" evidence="17">
    <location>
        <begin position="57"/>
        <end position="350"/>
    </location>
</feature>
<dbReference type="EC" id="5.6.2.4" evidence="13"/>
<dbReference type="Gene3D" id="1.10.10.160">
    <property type="match status" value="1"/>
</dbReference>
<dbReference type="GO" id="GO:0043138">
    <property type="term" value="F:3'-5' DNA helicase activity"/>
    <property type="evidence" value="ECO:0007669"/>
    <property type="project" value="UniProtKB-EC"/>
</dbReference>
<dbReference type="InterPro" id="IPR038726">
    <property type="entry name" value="PDDEXK_AddAB-type"/>
</dbReference>
<comment type="caution">
    <text evidence="19">The sequence shown here is derived from an EMBL/GenBank/DDBJ whole genome shotgun (WGS) entry which is preliminary data.</text>
</comment>
<dbReference type="PANTHER" id="PTHR11070">
    <property type="entry name" value="UVRD / RECB / PCRA DNA HELICASE FAMILY MEMBER"/>
    <property type="match status" value="1"/>
</dbReference>
<dbReference type="SUPFAM" id="SSF52540">
    <property type="entry name" value="P-loop containing nucleoside triphosphate hydrolases"/>
    <property type="match status" value="1"/>
</dbReference>
<evidence type="ECO:0000256" key="11">
    <source>
        <dbReference type="ARBA" id="ARBA00023235"/>
    </source>
</evidence>
<reference evidence="20" key="1">
    <citation type="submission" date="2018-09" db="EMBL/GenBank/DDBJ databases">
        <authorList>
            <person name="Kim I."/>
        </authorList>
    </citation>
    <scope>NUCLEOTIDE SEQUENCE [LARGE SCALE GENOMIC DNA]</scope>
    <source>
        <strain evidence="20">DD4a</strain>
    </source>
</reference>
<proteinExistence type="inferred from homology"/>
<keyword evidence="20" id="KW-1185">Reference proteome</keyword>
<dbReference type="EMBL" id="QXTG01000001">
    <property type="protein sequence ID" value="RIX30956.1"/>
    <property type="molecule type" value="Genomic_DNA"/>
</dbReference>
<feature type="region of interest" description="Disordered" evidence="16">
    <location>
        <begin position="1"/>
        <end position="55"/>
    </location>
</feature>
<dbReference type="AlphaFoldDB" id="A0A3A1UCQ2"/>
<keyword evidence="7" id="KW-0269">Exonuclease</keyword>
<dbReference type="GO" id="GO:0004527">
    <property type="term" value="F:exonuclease activity"/>
    <property type="evidence" value="ECO:0007669"/>
    <property type="project" value="UniProtKB-KW"/>
</dbReference>
<evidence type="ECO:0000313" key="20">
    <source>
        <dbReference type="Proteomes" id="UP000265742"/>
    </source>
</evidence>
<dbReference type="GO" id="GO:0005524">
    <property type="term" value="F:ATP binding"/>
    <property type="evidence" value="ECO:0007669"/>
    <property type="project" value="UniProtKB-UniRule"/>
</dbReference>
<dbReference type="Proteomes" id="UP000265742">
    <property type="component" value="Unassembled WGS sequence"/>
</dbReference>
<comment type="catalytic activity">
    <reaction evidence="12">
        <text>Couples ATP hydrolysis with the unwinding of duplex DNA by translocating in the 3'-5' direction.</text>
        <dbReference type="EC" id="5.6.2.4"/>
    </reaction>
</comment>
<dbReference type="GO" id="GO:0005829">
    <property type="term" value="C:cytosol"/>
    <property type="evidence" value="ECO:0007669"/>
    <property type="project" value="TreeGrafter"/>
</dbReference>
<feature type="binding site" evidence="15">
    <location>
        <begin position="78"/>
        <end position="85"/>
    </location>
    <ligand>
        <name>ATP</name>
        <dbReference type="ChEBI" id="CHEBI:30616"/>
    </ligand>
</feature>
<dbReference type="PANTHER" id="PTHR11070:SF59">
    <property type="entry name" value="DNA 3'-5' HELICASE"/>
    <property type="match status" value="1"/>
</dbReference>
<dbReference type="Pfam" id="PF12705">
    <property type="entry name" value="PDDEXK_1"/>
    <property type="match status" value="1"/>
</dbReference>
<feature type="domain" description="UvrD-like helicase C-terminal" evidence="18">
    <location>
        <begin position="351"/>
        <end position="650"/>
    </location>
</feature>
<dbReference type="Gene3D" id="1.10.486.10">
    <property type="entry name" value="PCRA, domain 4"/>
    <property type="match status" value="1"/>
</dbReference>
<evidence type="ECO:0000256" key="15">
    <source>
        <dbReference type="PROSITE-ProRule" id="PRU00560"/>
    </source>
</evidence>
<dbReference type="GO" id="GO:0003677">
    <property type="term" value="F:DNA binding"/>
    <property type="evidence" value="ECO:0007669"/>
    <property type="project" value="UniProtKB-KW"/>
</dbReference>
<evidence type="ECO:0000256" key="16">
    <source>
        <dbReference type="SAM" id="MobiDB-lite"/>
    </source>
</evidence>
<dbReference type="InterPro" id="IPR000212">
    <property type="entry name" value="DNA_helicase_UvrD/REP"/>
</dbReference>
<dbReference type="InterPro" id="IPR011604">
    <property type="entry name" value="PDDEXK-like_dom_sf"/>
</dbReference>
<comment type="similarity">
    <text evidence="1">Belongs to the helicase family. UvrD subfamily.</text>
</comment>
<organism evidence="19 20">
    <name type="scientific">Amnibacterium setariae</name>
    <dbReference type="NCBI Taxonomy" id="2306585"/>
    <lineage>
        <taxon>Bacteria</taxon>
        <taxon>Bacillati</taxon>
        <taxon>Actinomycetota</taxon>
        <taxon>Actinomycetes</taxon>
        <taxon>Micrococcales</taxon>
        <taxon>Microbacteriaceae</taxon>
        <taxon>Amnibacterium</taxon>
    </lineage>
</organism>
<evidence type="ECO:0000313" key="19">
    <source>
        <dbReference type="EMBL" id="RIX30956.1"/>
    </source>
</evidence>
<evidence type="ECO:0000256" key="5">
    <source>
        <dbReference type="ARBA" id="ARBA00022801"/>
    </source>
</evidence>
<keyword evidence="3 15" id="KW-0547">Nucleotide-binding</keyword>